<sequence>MDMYSKRCNDPVEKKKWLESGLVQIKLFKKGQHFEAMDGRIYIVDRYESSTGLCHVRHAKTKKRNWFCGIAHGRPIKDGLKLIVGFYDLQGCLRQVSDKSGVDFSVLKDWLYKDIDPSEGDRALLEAAANKGR</sequence>
<dbReference type="Proteomes" id="UP000427769">
    <property type="component" value="Chromosome"/>
</dbReference>
<dbReference type="KEGG" id="dwd:DSCW_18390"/>
<keyword evidence="2" id="KW-1185">Reference proteome</keyword>
<proteinExistence type="predicted"/>
<dbReference type="RefSeq" id="WP_155303459.1">
    <property type="nucleotide sequence ID" value="NZ_AP021875.1"/>
</dbReference>
<gene>
    <name evidence="1" type="ORF">DSCW_18390</name>
</gene>
<dbReference type="EMBL" id="AP021875">
    <property type="protein sequence ID" value="BBO74422.1"/>
    <property type="molecule type" value="Genomic_DNA"/>
</dbReference>
<evidence type="ECO:0000313" key="1">
    <source>
        <dbReference type="EMBL" id="BBO74422.1"/>
    </source>
</evidence>
<protein>
    <submittedName>
        <fullName evidence="1">Uncharacterized protein</fullName>
    </submittedName>
</protein>
<accession>A0A5K7YXB9</accession>
<reference evidence="1 2" key="1">
    <citation type="submission" date="2019-11" db="EMBL/GenBank/DDBJ databases">
        <title>Comparative genomics of hydrocarbon-degrading Desulfosarcina strains.</title>
        <authorList>
            <person name="Watanabe M."/>
            <person name="Kojima H."/>
            <person name="Fukui M."/>
        </authorList>
    </citation>
    <scope>NUCLEOTIDE SEQUENCE [LARGE SCALE GENOMIC DNA]</scope>
    <source>
        <strain evidence="1 2">PP31</strain>
    </source>
</reference>
<evidence type="ECO:0000313" key="2">
    <source>
        <dbReference type="Proteomes" id="UP000427769"/>
    </source>
</evidence>
<organism evidence="1 2">
    <name type="scientific">Desulfosarcina widdelii</name>
    <dbReference type="NCBI Taxonomy" id="947919"/>
    <lineage>
        <taxon>Bacteria</taxon>
        <taxon>Pseudomonadati</taxon>
        <taxon>Thermodesulfobacteriota</taxon>
        <taxon>Desulfobacteria</taxon>
        <taxon>Desulfobacterales</taxon>
        <taxon>Desulfosarcinaceae</taxon>
        <taxon>Desulfosarcina</taxon>
    </lineage>
</organism>
<name>A0A5K7YXB9_9BACT</name>
<dbReference type="AlphaFoldDB" id="A0A5K7YXB9"/>